<dbReference type="OrthoDB" id="4169938at2759"/>
<dbReference type="HOGENOM" id="CLU_1250382_0_0_1"/>
<proteinExistence type="predicted"/>
<dbReference type="Proteomes" id="UP000009169">
    <property type="component" value="Unassembled WGS sequence"/>
</dbReference>
<reference evidence="2" key="1">
    <citation type="journal article" date="2012" name="MBio">
        <title>Comparative genome analysis of Trichophyton rubrum and related dermatophytes reveals candidate genes involved in infection.</title>
        <authorList>
            <person name="Martinez D.A."/>
            <person name="Oliver B.G."/>
            <person name="Graeser Y."/>
            <person name="Goldberg J.M."/>
            <person name="Li W."/>
            <person name="Martinez-Rossi N.M."/>
            <person name="Monod M."/>
            <person name="Shelest E."/>
            <person name="Barton R.C."/>
            <person name="Birch E."/>
            <person name="Brakhage A.A."/>
            <person name="Chen Z."/>
            <person name="Gurr S.J."/>
            <person name="Heiman D."/>
            <person name="Heitman J."/>
            <person name="Kosti I."/>
            <person name="Rossi A."/>
            <person name="Saif S."/>
            <person name="Samalova M."/>
            <person name="Saunders C.W."/>
            <person name="Shea T."/>
            <person name="Summerbell R.C."/>
            <person name="Xu J."/>
            <person name="Young S."/>
            <person name="Zeng Q."/>
            <person name="Birren B.W."/>
            <person name="Cuomo C.A."/>
            <person name="White T.C."/>
        </authorList>
    </citation>
    <scope>NUCLEOTIDE SEQUENCE [LARGE SCALE GENOMIC DNA]</scope>
    <source>
        <strain evidence="2">ATCC MYA-4606 / CBS 127.97</strain>
    </source>
</reference>
<evidence type="ECO:0000313" key="1">
    <source>
        <dbReference type="EMBL" id="EGE04616.1"/>
    </source>
</evidence>
<evidence type="ECO:0000313" key="2">
    <source>
        <dbReference type="Proteomes" id="UP000009169"/>
    </source>
</evidence>
<dbReference type="eggNOG" id="ENOG502RPZ1">
    <property type="taxonomic scope" value="Eukaryota"/>
</dbReference>
<sequence length="265" mass="30935">MEPFITVELTPPRANGETMSALEYATSDHSIGILKRKLGVDSLEERRIRFQPPVRDHETANEYYQRSNPTAILPLSPVVRSFSARYDDLQVQNNKLTETNRILQEQHQTVLDTNQIFLEKISALERDKKIYLQQKANLHIGNMLIELVKKISPKDTPASSKKTPQVDNHDFSTHRLSQRAADLKGNDFRKFNIQRKYWKTIRNLKKYVVTRNTHAHESYEEFARVLKDPCMESYYIEWSGLFEATYDETVESVVERCGQLFVLEK</sequence>
<accession>F2PRU8</accession>
<gene>
    <name evidence="1" type="ORF">TEQG_03484</name>
</gene>
<name>F2PRU8_TRIEC</name>
<dbReference type="EMBL" id="DS995734">
    <property type="protein sequence ID" value="EGE04616.1"/>
    <property type="molecule type" value="Genomic_DNA"/>
</dbReference>
<protein>
    <submittedName>
        <fullName evidence="1">Uncharacterized protein</fullName>
    </submittedName>
</protein>
<organism evidence="1 2">
    <name type="scientific">Trichophyton equinum (strain ATCC MYA-4606 / CBS 127.97)</name>
    <name type="common">Horse ringworm fungus</name>
    <dbReference type="NCBI Taxonomy" id="559882"/>
    <lineage>
        <taxon>Eukaryota</taxon>
        <taxon>Fungi</taxon>
        <taxon>Dikarya</taxon>
        <taxon>Ascomycota</taxon>
        <taxon>Pezizomycotina</taxon>
        <taxon>Eurotiomycetes</taxon>
        <taxon>Eurotiomycetidae</taxon>
        <taxon>Onygenales</taxon>
        <taxon>Arthrodermataceae</taxon>
        <taxon>Trichophyton</taxon>
    </lineage>
</organism>
<dbReference type="VEuPathDB" id="FungiDB:TEQG_03484"/>
<keyword evidence="2" id="KW-1185">Reference proteome</keyword>
<dbReference type="AlphaFoldDB" id="F2PRU8"/>